<dbReference type="EMBL" id="NMUH01007666">
    <property type="protein sequence ID" value="MQM17642.1"/>
    <property type="molecule type" value="Genomic_DNA"/>
</dbReference>
<comment type="caution">
    <text evidence="2">The sequence shown here is derived from an EMBL/GenBank/DDBJ whole genome shotgun (WGS) entry which is preliminary data.</text>
</comment>
<evidence type="ECO:0000256" key="1">
    <source>
        <dbReference type="SAM" id="MobiDB-lite"/>
    </source>
</evidence>
<dbReference type="Proteomes" id="UP000652761">
    <property type="component" value="Unassembled WGS sequence"/>
</dbReference>
<organism evidence="2 3">
    <name type="scientific">Colocasia esculenta</name>
    <name type="common">Wild taro</name>
    <name type="synonym">Arum esculentum</name>
    <dbReference type="NCBI Taxonomy" id="4460"/>
    <lineage>
        <taxon>Eukaryota</taxon>
        <taxon>Viridiplantae</taxon>
        <taxon>Streptophyta</taxon>
        <taxon>Embryophyta</taxon>
        <taxon>Tracheophyta</taxon>
        <taxon>Spermatophyta</taxon>
        <taxon>Magnoliopsida</taxon>
        <taxon>Liliopsida</taxon>
        <taxon>Araceae</taxon>
        <taxon>Aroideae</taxon>
        <taxon>Colocasieae</taxon>
        <taxon>Colocasia</taxon>
    </lineage>
</organism>
<evidence type="ECO:0000313" key="2">
    <source>
        <dbReference type="EMBL" id="MQM17642.1"/>
    </source>
</evidence>
<protein>
    <submittedName>
        <fullName evidence="2">Uncharacterized protein</fullName>
    </submittedName>
</protein>
<feature type="compositionally biased region" description="Basic and acidic residues" evidence="1">
    <location>
        <begin position="95"/>
        <end position="108"/>
    </location>
</feature>
<feature type="compositionally biased region" description="Basic and acidic residues" evidence="1">
    <location>
        <begin position="59"/>
        <end position="68"/>
    </location>
</feature>
<dbReference type="AlphaFoldDB" id="A0A843XEE7"/>
<proteinExistence type="predicted"/>
<feature type="compositionally biased region" description="Basic and acidic residues" evidence="1">
    <location>
        <begin position="41"/>
        <end position="50"/>
    </location>
</feature>
<feature type="compositionally biased region" description="Basic and acidic residues" evidence="1">
    <location>
        <begin position="77"/>
        <end position="86"/>
    </location>
</feature>
<feature type="region of interest" description="Disordered" evidence="1">
    <location>
        <begin position="22"/>
        <end position="108"/>
    </location>
</feature>
<gene>
    <name evidence="2" type="ORF">Taro_050615</name>
</gene>
<accession>A0A843XEE7</accession>
<sequence length="108" mass="11790">MEKRGRVREEDMEKRCRHYLRKEEDAGCGDGAAETTCRVGQKKETPDAERGSSAAVPGRKKETSDAERGSAAAVPGRKKEILDADRSSAAAVPGRKKETPYADRRSAI</sequence>
<evidence type="ECO:0000313" key="3">
    <source>
        <dbReference type="Proteomes" id="UP000652761"/>
    </source>
</evidence>
<reference evidence="2" key="1">
    <citation type="submission" date="2017-07" db="EMBL/GenBank/DDBJ databases">
        <title>Taro Niue Genome Assembly and Annotation.</title>
        <authorList>
            <person name="Atibalentja N."/>
            <person name="Keating K."/>
            <person name="Fields C.J."/>
        </authorList>
    </citation>
    <scope>NUCLEOTIDE SEQUENCE</scope>
    <source>
        <strain evidence="2">Niue_2</strain>
        <tissue evidence="2">Leaf</tissue>
    </source>
</reference>
<feature type="non-terminal residue" evidence="2">
    <location>
        <position position="1"/>
    </location>
</feature>
<keyword evidence="3" id="KW-1185">Reference proteome</keyword>
<name>A0A843XEE7_COLES</name>